<evidence type="ECO:0000256" key="2">
    <source>
        <dbReference type="ARBA" id="ARBA00007970"/>
    </source>
</evidence>
<dbReference type="HAMAP" id="MF_01023">
    <property type="entry name" value="HisC_aminotrans_2"/>
    <property type="match status" value="1"/>
</dbReference>
<comment type="catalytic activity">
    <reaction evidence="9">
        <text>L-histidinol phosphate + 2-oxoglutarate = 3-(imidazol-4-yl)-2-oxopropyl phosphate + L-glutamate</text>
        <dbReference type="Rhea" id="RHEA:23744"/>
        <dbReference type="ChEBI" id="CHEBI:16810"/>
        <dbReference type="ChEBI" id="CHEBI:29985"/>
        <dbReference type="ChEBI" id="CHEBI:57766"/>
        <dbReference type="ChEBI" id="CHEBI:57980"/>
        <dbReference type="EC" id="2.6.1.9"/>
    </reaction>
</comment>
<dbReference type="PANTHER" id="PTHR42885">
    <property type="entry name" value="HISTIDINOL-PHOSPHATE AMINOTRANSFERASE-RELATED"/>
    <property type="match status" value="1"/>
</dbReference>
<dbReference type="PANTHER" id="PTHR42885:SF2">
    <property type="entry name" value="HISTIDINOL-PHOSPHATE AMINOTRANSFERASE"/>
    <property type="match status" value="1"/>
</dbReference>
<dbReference type="Gene3D" id="3.90.1150.10">
    <property type="entry name" value="Aspartate Aminotransferase, domain 1"/>
    <property type="match status" value="1"/>
</dbReference>
<dbReference type="InterPro" id="IPR001917">
    <property type="entry name" value="Aminotrans_II_pyridoxalP_BS"/>
</dbReference>
<dbReference type="AlphaFoldDB" id="A0A6A7K5P0"/>
<protein>
    <recommendedName>
        <fullName evidence="9">Histidinol-phosphate aminotransferase</fullName>
        <ecNumber evidence="9">2.6.1.9</ecNumber>
    </recommendedName>
    <alternativeName>
        <fullName evidence="9">Imidazole acetol-phosphate transaminase</fullName>
    </alternativeName>
</protein>
<dbReference type="InterPro" id="IPR015422">
    <property type="entry name" value="PyrdxlP-dep_Trfase_small"/>
</dbReference>
<dbReference type="InterPro" id="IPR004839">
    <property type="entry name" value="Aminotransferase_I/II_large"/>
</dbReference>
<evidence type="ECO:0000256" key="9">
    <source>
        <dbReference type="HAMAP-Rule" id="MF_01023"/>
    </source>
</evidence>
<keyword evidence="8 9" id="KW-0368">Histidine biosynthesis</keyword>
<keyword evidence="12" id="KW-1185">Reference proteome</keyword>
<reference evidence="11 12" key="1">
    <citation type="submission" date="2019-10" db="EMBL/GenBank/DDBJ databases">
        <title>Alkalibaculum tamaniensis sp.nov., a new alkaliphilic acetogen, isolated on methoxylated aromatics from a mud volcano.</title>
        <authorList>
            <person name="Khomyakova M.A."/>
            <person name="Merkel A.Y."/>
            <person name="Bonch-Osmolovskaya E.A."/>
            <person name="Slobodkin A.I."/>
        </authorList>
    </citation>
    <scope>NUCLEOTIDE SEQUENCE [LARGE SCALE GENOMIC DNA]</scope>
    <source>
        <strain evidence="11 12">M08DMB</strain>
    </source>
</reference>
<keyword evidence="6 9" id="KW-0808">Transferase</keyword>
<evidence type="ECO:0000256" key="3">
    <source>
        <dbReference type="ARBA" id="ARBA00011738"/>
    </source>
</evidence>
<proteinExistence type="inferred from homology"/>
<evidence type="ECO:0000256" key="6">
    <source>
        <dbReference type="ARBA" id="ARBA00022679"/>
    </source>
</evidence>
<comment type="caution">
    <text evidence="11">The sequence shown here is derived from an EMBL/GenBank/DDBJ whole genome shotgun (WGS) entry which is preliminary data.</text>
</comment>
<keyword evidence="7 9" id="KW-0663">Pyridoxal phosphate</keyword>
<name>A0A6A7K5P0_9FIRM</name>
<dbReference type="SUPFAM" id="SSF53383">
    <property type="entry name" value="PLP-dependent transferases"/>
    <property type="match status" value="1"/>
</dbReference>
<feature type="modified residue" description="N6-(pyridoxal phosphate)lysine" evidence="9">
    <location>
        <position position="210"/>
    </location>
</feature>
<dbReference type="EMBL" id="WHNX01000003">
    <property type="protein sequence ID" value="MPW24661.1"/>
    <property type="molecule type" value="Genomic_DNA"/>
</dbReference>
<dbReference type="EC" id="2.6.1.9" evidence="9"/>
<dbReference type="InterPro" id="IPR015421">
    <property type="entry name" value="PyrdxlP-dep_Trfase_major"/>
</dbReference>
<dbReference type="UniPathway" id="UPA00031">
    <property type="reaction ID" value="UER00012"/>
</dbReference>
<evidence type="ECO:0000256" key="1">
    <source>
        <dbReference type="ARBA" id="ARBA00001933"/>
    </source>
</evidence>
<dbReference type="GO" id="GO:0030170">
    <property type="term" value="F:pyridoxal phosphate binding"/>
    <property type="evidence" value="ECO:0007669"/>
    <property type="project" value="InterPro"/>
</dbReference>
<organism evidence="11 12">
    <name type="scientific">Alkalibaculum sporogenes</name>
    <dbReference type="NCBI Taxonomy" id="2655001"/>
    <lineage>
        <taxon>Bacteria</taxon>
        <taxon>Bacillati</taxon>
        <taxon>Bacillota</taxon>
        <taxon>Clostridia</taxon>
        <taxon>Eubacteriales</taxon>
        <taxon>Eubacteriaceae</taxon>
        <taxon>Alkalibaculum</taxon>
    </lineage>
</organism>
<evidence type="ECO:0000256" key="4">
    <source>
        <dbReference type="ARBA" id="ARBA00022576"/>
    </source>
</evidence>
<feature type="domain" description="Aminotransferase class I/classII large" evidence="10">
    <location>
        <begin position="25"/>
        <end position="345"/>
    </location>
</feature>
<dbReference type="InterPro" id="IPR015424">
    <property type="entry name" value="PyrdxlP-dep_Trfase"/>
</dbReference>
<evidence type="ECO:0000256" key="8">
    <source>
        <dbReference type="ARBA" id="ARBA00023102"/>
    </source>
</evidence>
<dbReference type="Gene3D" id="3.40.640.10">
    <property type="entry name" value="Type I PLP-dependent aspartate aminotransferase-like (Major domain)"/>
    <property type="match status" value="1"/>
</dbReference>
<sequence length="356" mass="40695">MSKYWSRLAQNLEPYVPGEQPQDKKYIKLNTNENPYPPSNKVIDAIKLVTDDKLSLYPDPNGSELKEALANYYNLDKDQVFLGNGSDEVLAFSFMAFFDSSESIIFPDITYSFYTVYANIFKINYELVPLNEDFTLPIKELYKKNGGVIFPNPNAPTGNCIPLEDIEKVLIKNINRVVIVDEAYIDFGGDSAVALVDKYPNLLVIQTFSKSRSLAGLRVGYALGNKDLIEGLNRVKNSVNSYTLDRLALKGAIAAINDENYFQETRNKIMDTRKRITSELIKIGFNVIDSKSNFLFINHSSIKAVDIFMKLRERAILVRYFKMPRIDNYLRVTIGNDKEMDIFIREVCKIVYENNL</sequence>
<evidence type="ECO:0000313" key="12">
    <source>
        <dbReference type="Proteomes" id="UP000440004"/>
    </source>
</evidence>
<dbReference type="Proteomes" id="UP000440004">
    <property type="component" value="Unassembled WGS sequence"/>
</dbReference>
<dbReference type="GO" id="GO:0000105">
    <property type="term" value="P:L-histidine biosynthetic process"/>
    <property type="evidence" value="ECO:0007669"/>
    <property type="project" value="UniProtKB-UniRule"/>
</dbReference>
<comment type="pathway">
    <text evidence="9">Amino-acid biosynthesis; L-histidine biosynthesis; L-histidine from 5-phospho-alpha-D-ribose 1-diphosphate: step 7/9.</text>
</comment>
<gene>
    <name evidence="9" type="primary">hisC</name>
    <name evidence="11" type="ORF">GC105_02485</name>
</gene>
<keyword evidence="5 9" id="KW-0028">Amino-acid biosynthesis</keyword>
<dbReference type="RefSeq" id="WP_152801354.1">
    <property type="nucleotide sequence ID" value="NZ_WHNX01000003.1"/>
</dbReference>
<dbReference type="PROSITE" id="PS00599">
    <property type="entry name" value="AA_TRANSFER_CLASS_2"/>
    <property type="match status" value="1"/>
</dbReference>
<dbReference type="NCBIfam" id="TIGR01141">
    <property type="entry name" value="hisC"/>
    <property type="match status" value="1"/>
</dbReference>
<keyword evidence="4 9" id="KW-0032">Aminotransferase</keyword>
<dbReference type="GO" id="GO:0004400">
    <property type="term" value="F:histidinol-phosphate transaminase activity"/>
    <property type="evidence" value="ECO:0007669"/>
    <property type="project" value="UniProtKB-UniRule"/>
</dbReference>
<comment type="similarity">
    <text evidence="2 9">Belongs to the class-II pyridoxal-phosphate-dependent aminotransferase family. Histidinol-phosphate aminotransferase subfamily.</text>
</comment>
<comment type="cofactor">
    <cofactor evidence="1 9">
        <name>pyridoxal 5'-phosphate</name>
        <dbReference type="ChEBI" id="CHEBI:597326"/>
    </cofactor>
</comment>
<evidence type="ECO:0000313" key="11">
    <source>
        <dbReference type="EMBL" id="MPW24661.1"/>
    </source>
</evidence>
<dbReference type="Pfam" id="PF00155">
    <property type="entry name" value="Aminotran_1_2"/>
    <property type="match status" value="1"/>
</dbReference>
<dbReference type="InterPro" id="IPR005861">
    <property type="entry name" value="HisP_aminotrans"/>
</dbReference>
<accession>A0A6A7K5P0</accession>
<dbReference type="CDD" id="cd00609">
    <property type="entry name" value="AAT_like"/>
    <property type="match status" value="1"/>
</dbReference>
<comment type="subunit">
    <text evidence="3 9">Homodimer.</text>
</comment>
<evidence type="ECO:0000256" key="5">
    <source>
        <dbReference type="ARBA" id="ARBA00022605"/>
    </source>
</evidence>
<evidence type="ECO:0000259" key="10">
    <source>
        <dbReference type="Pfam" id="PF00155"/>
    </source>
</evidence>
<evidence type="ECO:0000256" key="7">
    <source>
        <dbReference type="ARBA" id="ARBA00022898"/>
    </source>
</evidence>